<dbReference type="InterPro" id="IPR001509">
    <property type="entry name" value="Epimerase_deHydtase"/>
</dbReference>
<dbReference type="PANTHER" id="PTHR43245">
    <property type="entry name" value="BIFUNCTIONAL POLYMYXIN RESISTANCE PROTEIN ARNA"/>
    <property type="match status" value="1"/>
</dbReference>
<name>A0ABN3VIY9_9PSEU</name>
<organism evidence="3 4">
    <name type="scientific">Saccharopolyspora taberi</name>
    <dbReference type="NCBI Taxonomy" id="60895"/>
    <lineage>
        <taxon>Bacteria</taxon>
        <taxon>Bacillati</taxon>
        <taxon>Actinomycetota</taxon>
        <taxon>Actinomycetes</taxon>
        <taxon>Pseudonocardiales</taxon>
        <taxon>Pseudonocardiaceae</taxon>
        <taxon>Saccharopolyspora</taxon>
    </lineage>
</organism>
<gene>
    <name evidence="3" type="ORF">GCM10010470_48810</name>
</gene>
<keyword evidence="4" id="KW-1185">Reference proteome</keyword>
<sequence length="328" mass="35787">MRVLVLGGTRFIGRRITEELVSRGDEVCVVHRGRTAPAIPVRQLHVDRRDLATAASRIRDFAPDAVVDTLAMTRADAEVLPHLPDVPLVVLSSMDVYRAYERLLAGRGGIPVPIAEDSPLREERYPHRGAASPDGYDIDMDSYDKLDVEPLYLARGGTVLRLGVVYGERDPQAREEFVLRRVRAGRGRIPVGPANLLWSRVHVDDVAQVVLAALDNPAARGEIFNICESTTVTIGDWMRQILDAAGHQAELVEVADVPPDLVLTGAPAQHLLFSNDKARRVLGWEPADPAVAVARSVRWHLAHPPADSDPDFSTDDRALGGPACAPSD</sequence>
<evidence type="ECO:0000259" key="2">
    <source>
        <dbReference type="Pfam" id="PF01370"/>
    </source>
</evidence>
<dbReference type="Gene3D" id="3.40.50.720">
    <property type="entry name" value="NAD(P)-binding Rossmann-like Domain"/>
    <property type="match status" value="1"/>
</dbReference>
<dbReference type="RefSeq" id="WP_344683419.1">
    <property type="nucleotide sequence ID" value="NZ_BAAAUX010000019.1"/>
</dbReference>
<dbReference type="Pfam" id="PF01370">
    <property type="entry name" value="Epimerase"/>
    <property type="match status" value="2"/>
</dbReference>
<comment type="caution">
    <text evidence="3">The sequence shown here is derived from an EMBL/GenBank/DDBJ whole genome shotgun (WGS) entry which is preliminary data.</text>
</comment>
<accession>A0ABN3VIY9</accession>
<dbReference type="SUPFAM" id="SSF51735">
    <property type="entry name" value="NAD(P)-binding Rossmann-fold domains"/>
    <property type="match status" value="1"/>
</dbReference>
<evidence type="ECO:0000313" key="4">
    <source>
        <dbReference type="Proteomes" id="UP001500979"/>
    </source>
</evidence>
<feature type="region of interest" description="Disordered" evidence="1">
    <location>
        <begin position="304"/>
        <end position="328"/>
    </location>
</feature>
<reference evidence="3 4" key="1">
    <citation type="journal article" date="2019" name="Int. J. Syst. Evol. Microbiol.">
        <title>The Global Catalogue of Microorganisms (GCM) 10K type strain sequencing project: providing services to taxonomists for standard genome sequencing and annotation.</title>
        <authorList>
            <consortium name="The Broad Institute Genomics Platform"/>
            <consortium name="The Broad Institute Genome Sequencing Center for Infectious Disease"/>
            <person name="Wu L."/>
            <person name="Ma J."/>
        </authorList>
    </citation>
    <scope>NUCLEOTIDE SEQUENCE [LARGE SCALE GENOMIC DNA]</scope>
    <source>
        <strain evidence="3 4">JCM 9383</strain>
    </source>
</reference>
<dbReference type="InterPro" id="IPR036291">
    <property type="entry name" value="NAD(P)-bd_dom_sf"/>
</dbReference>
<dbReference type="InterPro" id="IPR050177">
    <property type="entry name" value="Lipid_A_modif_metabolic_enz"/>
</dbReference>
<feature type="domain" description="NAD-dependent epimerase/dehydratase" evidence="2">
    <location>
        <begin position="3"/>
        <end position="71"/>
    </location>
</feature>
<dbReference type="PANTHER" id="PTHR43245:SF13">
    <property type="entry name" value="UDP-D-APIOSE_UDP-D-XYLOSE SYNTHASE 2"/>
    <property type="match status" value="1"/>
</dbReference>
<protein>
    <submittedName>
        <fullName evidence="3">SDR family oxidoreductase</fullName>
    </submittedName>
</protein>
<evidence type="ECO:0000256" key="1">
    <source>
        <dbReference type="SAM" id="MobiDB-lite"/>
    </source>
</evidence>
<proteinExistence type="predicted"/>
<dbReference type="Proteomes" id="UP001500979">
    <property type="component" value="Unassembled WGS sequence"/>
</dbReference>
<feature type="domain" description="NAD-dependent epimerase/dehydratase" evidence="2">
    <location>
        <begin position="158"/>
        <end position="227"/>
    </location>
</feature>
<evidence type="ECO:0000313" key="3">
    <source>
        <dbReference type="EMBL" id="GAA2807741.1"/>
    </source>
</evidence>
<dbReference type="EMBL" id="BAAAUX010000019">
    <property type="protein sequence ID" value="GAA2807741.1"/>
    <property type="molecule type" value="Genomic_DNA"/>
</dbReference>